<feature type="compositionally biased region" description="Low complexity" evidence="7">
    <location>
        <begin position="1"/>
        <end position="66"/>
    </location>
</feature>
<comment type="caution">
    <text evidence="9">The sequence shown here is derived from an EMBL/GenBank/DDBJ whole genome shotgun (WGS) entry which is preliminary data.</text>
</comment>
<evidence type="ECO:0000259" key="8">
    <source>
        <dbReference type="Pfam" id="PF04777"/>
    </source>
</evidence>
<dbReference type="Gene3D" id="1.20.120.310">
    <property type="entry name" value="ERV/ALR sulfhydryl oxidase domain"/>
    <property type="match status" value="1"/>
</dbReference>
<dbReference type="PANTHER" id="PTHR12645">
    <property type="entry name" value="ALR/ERV"/>
    <property type="match status" value="1"/>
</dbReference>
<sequence length="284" mass="31090">MTTAVPASAPAAPAKKPEAKPAAPAALKQAAPKQAPPKQAAPKQTALKQAAPAPAKTPEAKPAATKSLHRSLERRSQQPAKPTPTTAAPRTQSEGRMNESSGRGSLDGVPSDVAGLEKLWVPDNFSNEFMDCKAPFGFPKPRRHHCRVVESRTTFSMWLCEQHNVVNRKLNKPVFECTMEKLEERWRKGLCEPQDPGAGLVTSAVSAVSSPLSTPPPQRLSGFQSKFRLALETLKWFTLIATEVVTKVEMMMKMNCKCAFYVVNDIYNYSVLTLRSSVLKESLH</sequence>
<dbReference type="InterPro" id="IPR039799">
    <property type="entry name" value="ALR/ERV"/>
</dbReference>
<evidence type="ECO:0000313" key="10">
    <source>
        <dbReference type="Proteomes" id="UP000602510"/>
    </source>
</evidence>
<protein>
    <recommendedName>
        <fullName evidence="2">thiol oxidase</fullName>
        <ecNumber evidence="2">1.8.3.2</ecNumber>
    </recommendedName>
</protein>
<evidence type="ECO:0000256" key="6">
    <source>
        <dbReference type="ARBA" id="ARBA00023157"/>
    </source>
</evidence>
<gene>
    <name evidence="9" type="ORF">GN244_ATG06946</name>
</gene>
<evidence type="ECO:0000256" key="2">
    <source>
        <dbReference type="ARBA" id="ARBA00012512"/>
    </source>
</evidence>
<feature type="compositionally biased region" description="Polar residues" evidence="7">
    <location>
        <begin position="94"/>
        <end position="103"/>
    </location>
</feature>
<proteinExistence type="predicted"/>
<dbReference type="GO" id="GO:0016971">
    <property type="term" value="F:flavin-dependent sulfhydryl oxidase activity"/>
    <property type="evidence" value="ECO:0007669"/>
    <property type="project" value="InterPro"/>
</dbReference>
<dbReference type="AlphaFoldDB" id="A0A833SX46"/>
<accession>A0A833SX46</accession>
<dbReference type="Pfam" id="PF04777">
    <property type="entry name" value="Evr1_Alr"/>
    <property type="match status" value="1"/>
</dbReference>
<feature type="domain" description="ERV/ALR sulfhydryl oxidase" evidence="8">
    <location>
        <begin position="144"/>
        <end position="187"/>
    </location>
</feature>
<keyword evidence="5" id="KW-0560">Oxidoreductase</keyword>
<keyword evidence="10" id="KW-1185">Reference proteome</keyword>
<evidence type="ECO:0000313" key="9">
    <source>
        <dbReference type="EMBL" id="KAF4040903.1"/>
    </source>
</evidence>
<name>A0A833SX46_PHYIN</name>
<dbReference type="GO" id="GO:0005739">
    <property type="term" value="C:mitochondrion"/>
    <property type="evidence" value="ECO:0007669"/>
    <property type="project" value="TreeGrafter"/>
</dbReference>
<dbReference type="EC" id="1.8.3.2" evidence="2"/>
<keyword evidence="3" id="KW-0285">Flavoprotein</keyword>
<dbReference type="SUPFAM" id="SSF69000">
    <property type="entry name" value="FAD-dependent thiol oxidase"/>
    <property type="match status" value="1"/>
</dbReference>
<dbReference type="InterPro" id="IPR036774">
    <property type="entry name" value="ERV/ALR_sulphydryl_oxid_sf"/>
</dbReference>
<evidence type="ECO:0000256" key="7">
    <source>
        <dbReference type="SAM" id="MobiDB-lite"/>
    </source>
</evidence>
<dbReference type="GO" id="GO:0050660">
    <property type="term" value="F:flavin adenine dinucleotide binding"/>
    <property type="evidence" value="ECO:0007669"/>
    <property type="project" value="TreeGrafter"/>
</dbReference>
<comment type="cofactor">
    <cofactor evidence="1">
        <name>FAD</name>
        <dbReference type="ChEBI" id="CHEBI:57692"/>
    </cofactor>
</comment>
<reference evidence="9" key="1">
    <citation type="submission" date="2020-04" db="EMBL/GenBank/DDBJ databases">
        <title>Hybrid Assembly of Korean Phytophthora infestans isolates.</title>
        <authorList>
            <person name="Prokchorchik M."/>
            <person name="Lee Y."/>
            <person name="Seo J."/>
            <person name="Cho J.-H."/>
            <person name="Park Y.-E."/>
            <person name="Jang D.-C."/>
            <person name="Im J.-S."/>
            <person name="Choi J.-G."/>
            <person name="Park H.-J."/>
            <person name="Lee G.-B."/>
            <person name="Lee Y.-G."/>
            <person name="Hong S.-Y."/>
            <person name="Cho K."/>
            <person name="Sohn K.H."/>
        </authorList>
    </citation>
    <scope>NUCLEOTIDE SEQUENCE</scope>
    <source>
        <strain evidence="9">KR_1_A1</strain>
    </source>
</reference>
<feature type="region of interest" description="Disordered" evidence="7">
    <location>
        <begin position="1"/>
        <end position="110"/>
    </location>
</feature>
<keyword evidence="4" id="KW-0274">FAD</keyword>
<evidence type="ECO:0000256" key="5">
    <source>
        <dbReference type="ARBA" id="ARBA00023002"/>
    </source>
</evidence>
<organism evidence="9 10">
    <name type="scientific">Phytophthora infestans</name>
    <name type="common">Potato late blight agent</name>
    <name type="synonym">Botrytis infestans</name>
    <dbReference type="NCBI Taxonomy" id="4787"/>
    <lineage>
        <taxon>Eukaryota</taxon>
        <taxon>Sar</taxon>
        <taxon>Stramenopiles</taxon>
        <taxon>Oomycota</taxon>
        <taxon>Peronosporomycetes</taxon>
        <taxon>Peronosporales</taxon>
        <taxon>Peronosporaceae</taxon>
        <taxon>Phytophthora</taxon>
    </lineage>
</organism>
<dbReference type="EMBL" id="WSZM01000135">
    <property type="protein sequence ID" value="KAF4040903.1"/>
    <property type="molecule type" value="Genomic_DNA"/>
</dbReference>
<feature type="compositionally biased region" description="Low complexity" evidence="7">
    <location>
        <begin position="77"/>
        <end position="92"/>
    </location>
</feature>
<keyword evidence="6" id="KW-1015">Disulfide bond</keyword>
<evidence type="ECO:0000256" key="1">
    <source>
        <dbReference type="ARBA" id="ARBA00001974"/>
    </source>
</evidence>
<evidence type="ECO:0000256" key="3">
    <source>
        <dbReference type="ARBA" id="ARBA00022630"/>
    </source>
</evidence>
<evidence type="ECO:0000256" key="4">
    <source>
        <dbReference type="ARBA" id="ARBA00022827"/>
    </source>
</evidence>
<dbReference type="InterPro" id="IPR017905">
    <property type="entry name" value="ERV/ALR_sulphydryl_oxidase"/>
</dbReference>
<dbReference type="PANTHER" id="PTHR12645:SF0">
    <property type="entry name" value="FAD-LINKED SULFHYDRYL OXIDASE ALR"/>
    <property type="match status" value="1"/>
</dbReference>
<dbReference type="Proteomes" id="UP000602510">
    <property type="component" value="Unassembled WGS sequence"/>
</dbReference>